<proteinExistence type="predicted"/>
<keyword evidence="1" id="KW-1185">Reference proteome</keyword>
<keyword evidence="2" id="KW-0675">Receptor</keyword>
<protein>
    <submittedName>
        <fullName evidence="2">Oncostatin-M-specific receptor subunit beta isoform X1</fullName>
    </submittedName>
</protein>
<name>A0AC58PTQ7_CAMBA</name>
<evidence type="ECO:0000313" key="2">
    <source>
        <dbReference type="RefSeq" id="XP_074213400.1"/>
    </source>
</evidence>
<accession>A0AC58PTQ7</accession>
<dbReference type="Proteomes" id="UP001732780">
    <property type="component" value="Chromosome 3"/>
</dbReference>
<gene>
    <name evidence="2" type="primary">OSMR</name>
</gene>
<dbReference type="RefSeq" id="XP_074213400.1">
    <property type="nucleotide sequence ID" value="XM_074357299.1"/>
</dbReference>
<sequence length="1168" mass="129279">MSFAQTFSFGESRDSVSRFGTTSCPARPHRPPRSLGCPLGPAGWPAGAAARTGARCPAGRVFGFHFSFPGLAHFLSHRTAPGRGVQGPHLSRVPPAFPVDPKEANSCGSRRAKRAQRDGKLQKSSALCPPPRLSRNSRPWARAPQLIHSPGAGPALHVHTRVRGGLAPAAAAPPKSRPGSRSPLPAGKPEPMALFAVFQTSFLLALLSLRAYQSEVLVEPLPLTPESLNVSIDSAHQYLNLQWSVHSLAYYQELKMLFQIQISRMKTSNVIWVGNYSTVVKRDPVLHWSWKSELPLECATHFVRMRSRVDDAKIPEPRFWSNWSSWKEADAQKSLGRDPLFLFPKDKLVEEGSNVTICYMSRNQQDNISCYLEGQQIHGEQLDSNVSAFKLNKVSFIRKTGTNIFCKVDQKDVIKGIVLFVSKVLEEPKDFSCETQDFKTLTCTWDPGTDTSLPKRSSQSYTLFESFSGKKILCEHKNSCNWQVDSDSQEMYNFTLVAENALGNRSVSVLFSLTHRVHPKTPYNLFLKNVSGTKATVTWKVHPIGNYSTLLCQLDLLGEGNVIQQHNVSIKENGEYLLSELEPDTEYMARVRCADANHFWKWSGSISQKFITAEAAPSEALDVWRNVKSVSGRPTVTLFWKPLSKLHANGKILSYNVTVENLDRLSGLEVHSVPATANGTELTLDQDSYQIHVTALNSAGPSPASVIVVSGDPGNEEVEEERVNGTEDGFSVSWKPQSGKAIGYVVEWCDHPQDLPCDLQWKNLSSNTTSTVISSGAFRPGVRYNFRIYEISTERMAYLLEKKAGYLKELAPSDNPQVVVSNLTSHSFTLSWKDYSTDSQPGFIQGYYVYLRSKAEKECHPGFKKATLPDKSACCQHRIDNPEQKTFVMENLQPESVYEFLVTPYTSAGSGPLDAFTKVTTPDEYSHILIRIILPMIVCVLLIMITCYLKSQWMKEKCYPDIPDPYKSNVLSLIKSKENPHLTIMNVSDCVPDAIEVIHKPEGSKIQFLGASKSLTETEFTKPAYLYLLPAEKNYSGPGPCICFENLTYNEAAADSGSCGHFPVTPEALPGQPGPLTSPENLLKALEKNYMNSLGETAAGEASLNYVSQLASQMSGDKDSLPANPPEPVLCSEYKMQMAIPLGLASPPPAENSGLSSTTPLDQSEHYR</sequence>
<organism evidence="1 2">
    <name type="scientific">Camelus bactrianus</name>
    <name type="common">Bactrian camel</name>
    <dbReference type="NCBI Taxonomy" id="9837"/>
    <lineage>
        <taxon>Eukaryota</taxon>
        <taxon>Metazoa</taxon>
        <taxon>Chordata</taxon>
        <taxon>Craniata</taxon>
        <taxon>Vertebrata</taxon>
        <taxon>Euteleostomi</taxon>
        <taxon>Mammalia</taxon>
        <taxon>Eutheria</taxon>
        <taxon>Laurasiatheria</taxon>
        <taxon>Artiodactyla</taxon>
        <taxon>Tylopoda</taxon>
        <taxon>Camelidae</taxon>
        <taxon>Camelus</taxon>
    </lineage>
</organism>
<reference evidence="2" key="1">
    <citation type="submission" date="2025-08" db="UniProtKB">
        <authorList>
            <consortium name="RefSeq"/>
        </authorList>
    </citation>
    <scope>IDENTIFICATION</scope>
    <source>
        <tissue evidence="2">Blood</tissue>
    </source>
</reference>
<evidence type="ECO:0000313" key="1">
    <source>
        <dbReference type="Proteomes" id="UP001732780"/>
    </source>
</evidence>